<dbReference type="RefSeq" id="WP_016893269.1">
    <property type="nucleotide sequence ID" value="NZ_CSWP01000007.1"/>
</dbReference>
<accession>A0A0U0ZP31</accession>
<organism evidence="1 2">
    <name type="scientific">Mycobacteroides abscessus</name>
    <dbReference type="NCBI Taxonomy" id="36809"/>
    <lineage>
        <taxon>Bacteria</taxon>
        <taxon>Bacillati</taxon>
        <taxon>Actinomycetota</taxon>
        <taxon>Actinomycetes</taxon>
        <taxon>Mycobacteriales</taxon>
        <taxon>Mycobacteriaceae</taxon>
        <taxon>Mycobacteroides</taxon>
    </lineage>
</organism>
<evidence type="ECO:0000313" key="2">
    <source>
        <dbReference type="Proteomes" id="UP000045782"/>
    </source>
</evidence>
<dbReference type="Gene3D" id="1.10.3210.10">
    <property type="entry name" value="Hypothetical protein af1432"/>
    <property type="match status" value="1"/>
</dbReference>
<gene>
    <name evidence="1" type="primary">relA_2</name>
    <name evidence="1" type="ORF">ERS075579_03310</name>
</gene>
<dbReference type="EMBL" id="CSWP01000007">
    <property type="protein sequence ID" value="CPV61327.1"/>
    <property type="molecule type" value="Genomic_DNA"/>
</dbReference>
<dbReference type="PANTHER" id="PTHR46246:SF1">
    <property type="entry name" value="GUANOSINE-3',5'-BIS(DIPHOSPHATE) 3'-PYROPHOSPHOHYDROLASE MESH1"/>
    <property type="match status" value="1"/>
</dbReference>
<reference evidence="1 2" key="1">
    <citation type="submission" date="2015-03" db="EMBL/GenBank/DDBJ databases">
        <authorList>
            <person name="Murphy D."/>
        </authorList>
    </citation>
    <scope>NUCLEOTIDE SEQUENCE [LARGE SCALE GENOMIC DNA]</scope>
    <source>
        <strain evidence="1 2">PAP088</strain>
    </source>
</reference>
<evidence type="ECO:0000313" key="1">
    <source>
        <dbReference type="EMBL" id="CPV61327.1"/>
    </source>
</evidence>
<dbReference type="InterPro" id="IPR052194">
    <property type="entry name" value="MESH1"/>
</dbReference>
<dbReference type="SUPFAM" id="SSF109604">
    <property type="entry name" value="HD-domain/PDEase-like"/>
    <property type="match status" value="1"/>
</dbReference>
<dbReference type="Proteomes" id="UP000045782">
    <property type="component" value="Unassembled WGS sequence"/>
</dbReference>
<dbReference type="GO" id="GO:0008893">
    <property type="term" value="F:guanosine-3',5'-bis(diphosphate) 3'-diphosphatase activity"/>
    <property type="evidence" value="ECO:0007669"/>
    <property type="project" value="TreeGrafter"/>
</dbReference>
<name>A0A0U0ZP31_9MYCO</name>
<dbReference type="AlphaFoldDB" id="A0A0U0ZP31"/>
<protein>
    <submittedName>
        <fullName evidence="1">(P)ppGpp synthetase, RelA/SpoT family</fullName>
    </submittedName>
</protein>
<dbReference type="Pfam" id="PF13328">
    <property type="entry name" value="HD_4"/>
    <property type="match status" value="1"/>
</dbReference>
<sequence>MAASSDIIHQARQLAEQAHAGQTDKAGEPYIGHVIRVAASVLPQEPIYIAAAFLHDVVEDSGVTLDDLAAQGFPLEVVTAVGLLTRQKDVPSKEYYGQIRNDPIALAVKLSDIADNADPDRLARLDTPTRERLIIKYRDALLSLGQPARATGMG</sequence>
<proteinExistence type="predicted"/>
<dbReference type="PANTHER" id="PTHR46246">
    <property type="entry name" value="GUANOSINE-3',5'-BIS(DIPHOSPHATE) 3'-PYROPHOSPHOHYDROLASE MESH1"/>
    <property type="match status" value="1"/>
</dbReference>